<dbReference type="InterPro" id="IPR036388">
    <property type="entry name" value="WH-like_DNA-bd_sf"/>
</dbReference>
<dbReference type="InterPro" id="IPR000835">
    <property type="entry name" value="HTH_MarR-typ"/>
</dbReference>
<sequence length="170" mass="19962">MHNIVRTRSHSELKNEGLKKRRVAAIMRKSFYNGVFMQLRNEAFHLLRQLFQQHTARWQQELPELTKPQYAVMRSIAEHPGIEQVELTEVAVSTKATLAEMLSRMESRNLVRREHDPADKRRRFVFLTDEGEALLNAKKTVGNAVDEEFLGRLSKEERELFTRLVRKMMG</sequence>
<evidence type="ECO:0000256" key="3">
    <source>
        <dbReference type="ARBA" id="ARBA00023163"/>
    </source>
</evidence>
<accession>A0ABX9FYU6</accession>
<organism evidence="5 6">
    <name type="scientific">Pseudocitrobacter faecalis</name>
    <dbReference type="NCBI Taxonomy" id="1398493"/>
    <lineage>
        <taxon>Bacteria</taxon>
        <taxon>Pseudomonadati</taxon>
        <taxon>Pseudomonadota</taxon>
        <taxon>Gammaproteobacteria</taxon>
        <taxon>Enterobacterales</taxon>
        <taxon>Enterobacteriaceae</taxon>
        <taxon>Pseudocitrobacter</taxon>
    </lineage>
</organism>
<dbReference type="PANTHER" id="PTHR42756">
    <property type="entry name" value="TRANSCRIPTIONAL REGULATOR, MARR"/>
    <property type="match status" value="1"/>
</dbReference>
<evidence type="ECO:0000259" key="4">
    <source>
        <dbReference type="PROSITE" id="PS50995"/>
    </source>
</evidence>
<evidence type="ECO:0000313" key="6">
    <source>
        <dbReference type="Proteomes" id="UP000253201"/>
    </source>
</evidence>
<comment type="caution">
    <text evidence="5">The sequence shown here is derived from an EMBL/GenBank/DDBJ whole genome shotgun (WGS) entry which is preliminary data.</text>
</comment>
<dbReference type="SMART" id="SM00347">
    <property type="entry name" value="HTH_MARR"/>
    <property type="match status" value="1"/>
</dbReference>
<dbReference type="Proteomes" id="UP000253201">
    <property type="component" value="Unassembled WGS sequence"/>
</dbReference>
<keyword evidence="3" id="KW-0804">Transcription</keyword>
<dbReference type="SUPFAM" id="SSF46785">
    <property type="entry name" value="Winged helix' DNA-binding domain"/>
    <property type="match status" value="1"/>
</dbReference>
<evidence type="ECO:0000256" key="1">
    <source>
        <dbReference type="ARBA" id="ARBA00023015"/>
    </source>
</evidence>
<protein>
    <submittedName>
        <fullName evidence="5">MarR family transcriptional regulator</fullName>
    </submittedName>
</protein>
<dbReference type="PROSITE" id="PS50995">
    <property type="entry name" value="HTH_MARR_2"/>
    <property type="match status" value="1"/>
</dbReference>
<keyword evidence="2" id="KW-0238">DNA-binding</keyword>
<dbReference type="Gene3D" id="1.10.10.10">
    <property type="entry name" value="Winged helix-like DNA-binding domain superfamily/Winged helix DNA-binding domain"/>
    <property type="match status" value="1"/>
</dbReference>
<dbReference type="PANTHER" id="PTHR42756:SF1">
    <property type="entry name" value="TRANSCRIPTIONAL REPRESSOR OF EMRAB OPERON"/>
    <property type="match status" value="1"/>
</dbReference>
<dbReference type="PRINTS" id="PR00598">
    <property type="entry name" value="HTHMARR"/>
</dbReference>
<dbReference type="Pfam" id="PF01047">
    <property type="entry name" value="MarR"/>
    <property type="match status" value="1"/>
</dbReference>
<keyword evidence="1" id="KW-0805">Transcription regulation</keyword>
<evidence type="ECO:0000313" key="5">
    <source>
        <dbReference type="EMBL" id="RBP12582.1"/>
    </source>
</evidence>
<evidence type="ECO:0000256" key="2">
    <source>
        <dbReference type="ARBA" id="ARBA00023125"/>
    </source>
</evidence>
<feature type="domain" description="HTH marR-type" evidence="4">
    <location>
        <begin position="40"/>
        <end position="170"/>
    </location>
</feature>
<gene>
    <name evidence="5" type="ORF">DFQ50_103191</name>
</gene>
<dbReference type="InterPro" id="IPR036390">
    <property type="entry name" value="WH_DNA-bd_sf"/>
</dbReference>
<reference evidence="5 6" key="1">
    <citation type="submission" date="2018-06" db="EMBL/GenBank/DDBJ databases">
        <title>Genomic Encyclopedia of Type Strains, Phase IV (KMG-IV): sequencing the most valuable type-strain genomes for metagenomic binning, comparative biology and taxonomic classification.</title>
        <authorList>
            <person name="Goeker M."/>
        </authorList>
    </citation>
    <scope>NUCLEOTIDE SEQUENCE [LARGE SCALE GENOMIC DNA]</scope>
    <source>
        <strain evidence="5 6">DSM 27453</strain>
    </source>
</reference>
<keyword evidence="6" id="KW-1185">Reference proteome</keyword>
<dbReference type="EMBL" id="QNRL01000003">
    <property type="protein sequence ID" value="RBP12582.1"/>
    <property type="molecule type" value="Genomic_DNA"/>
</dbReference>
<name>A0ABX9FYU6_9ENTR</name>
<proteinExistence type="predicted"/>